<proteinExistence type="predicted"/>
<gene>
    <name evidence="1" type="ORF">G3T16_10210</name>
</gene>
<dbReference type="AlphaFoldDB" id="A0A6C0U1R8"/>
<name>A0A6C0U1R8_9GAMM</name>
<dbReference type="RefSeq" id="WP_163495131.1">
    <property type="nucleotide sequence ID" value="NZ_CP048711.1"/>
</dbReference>
<keyword evidence="2" id="KW-1185">Reference proteome</keyword>
<accession>A0A6C0U1R8</accession>
<evidence type="ECO:0000313" key="2">
    <source>
        <dbReference type="Proteomes" id="UP000477680"/>
    </source>
</evidence>
<organism evidence="1 2">
    <name type="scientific">Kineobactrum salinum</name>
    <dbReference type="NCBI Taxonomy" id="2708301"/>
    <lineage>
        <taxon>Bacteria</taxon>
        <taxon>Pseudomonadati</taxon>
        <taxon>Pseudomonadota</taxon>
        <taxon>Gammaproteobacteria</taxon>
        <taxon>Cellvibrionales</taxon>
        <taxon>Halieaceae</taxon>
        <taxon>Kineobactrum</taxon>
    </lineage>
</organism>
<protein>
    <submittedName>
        <fullName evidence="1">Uncharacterized protein</fullName>
    </submittedName>
</protein>
<dbReference type="Proteomes" id="UP000477680">
    <property type="component" value="Chromosome"/>
</dbReference>
<dbReference type="KEGG" id="kim:G3T16_10210"/>
<reference evidence="1 2" key="1">
    <citation type="submission" date="2020-02" db="EMBL/GenBank/DDBJ databases">
        <title>Genome sequencing for Kineobactrum sp. M2.</title>
        <authorList>
            <person name="Park S.-J."/>
        </authorList>
    </citation>
    <scope>NUCLEOTIDE SEQUENCE [LARGE SCALE GENOMIC DNA]</scope>
    <source>
        <strain evidence="1 2">M2</strain>
    </source>
</reference>
<dbReference type="EMBL" id="CP048711">
    <property type="protein sequence ID" value="QIB65733.1"/>
    <property type="molecule type" value="Genomic_DNA"/>
</dbReference>
<evidence type="ECO:0000313" key="1">
    <source>
        <dbReference type="EMBL" id="QIB65733.1"/>
    </source>
</evidence>
<sequence length="202" mass="23304">MKEYLEVQKHISQRLKKGWQIARLGKSIEKAFKTGDNVVKVSIYDHDGGNLLAVFYYTPVGKTLKNYAQRLGDYLHAQQKFREKTDPWWSDFRDFLNKASHELNLATKGNLLGPPILNSKTGEFDINCEIPYGVDPKHWYSLFQNKGEQIRMEVEYLESVPASIDIELQHVLRWANKSMQPTADASADGDVRSLNELPRIHR</sequence>